<keyword evidence="3 6" id="KW-0479">Metal-binding</keyword>
<dbReference type="InterPro" id="IPR010980">
    <property type="entry name" value="Cyt_c/b562"/>
</dbReference>
<dbReference type="GO" id="GO:0022900">
    <property type="term" value="P:electron transport chain"/>
    <property type="evidence" value="ECO:0007669"/>
    <property type="project" value="InterPro"/>
</dbReference>
<feature type="signal peptide" evidence="8">
    <location>
        <begin position="1"/>
        <end position="30"/>
    </location>
</feature>
<evidence type="ECO:0000256" key="3">
    <source>
        <dbReference type="ARBA" id="ARBA00022723"/>
    </source>
</evidence>
<keyword evidence="5 6" id="KW-0408">Iron</keyword>
<dbReference type="GO" id="GO:0020037">
    <property type="term" value="F:heme binding"/>
    <property type="evidence" value="ECO:0007669"/>
    <property type="project" value="InterPro"/>
</dbReference>
<evidence type="ECO:0000256" key="7">
    <source>
        <dbReference type="PIRSR" id="PIRSR000027-2"/>
    </source>
</evidence>
<comment type="caution">
    <text evidence="9">The sequence shown here is derived from an EMBL/GenBank/DDBJ whole genome shotgun (WGS) entry which is preliminary data.</text>
</comment>
<dbReference type="OrthoDB" id="5520910at2"/>
<evidence type="ECO:0000256" key="1">
    <source>
        <dbReference type="ARBA" id="ARBA00022448"/>
    </source>
</evidence>
<dbReference type="GO" id="GO:0005506">
    <property type="term" value="F:iron ion binding"/>
    <property type="evidence" value="ECO:0007669"/>
    <property type="project" value="InterPro"/>
</dbReference>
<accession>A0A7Z0VPI6</accession>
<dbReference type="InterPro" id="IPR002321">
    <property type="entry name" value="Cyt_c_II"/>
</dbReference>
<feature type="binding site" description="axial binding residue" evidence="6">
    <location>
        <position position="151"/>
    </location>
    <ligand>
        <name>heme c</name>
        <dbReference type="ChEBI" id="CHEBI:61717"/>
    </ligand>
    <ligandPart>
        <name>Fe</name>
        <dbReference type="ChEBI" id="CHEBI:18248"/>
    </ligandPart>
</feature>
<evidence type="ECO:0000256" key="4">
    <source>
        <dbReference type="ARBA" id="ARBA00022982"/>
    </source>
</evidence>
<dbReference type="InterPro" id="IPR015984">
    <property type="entry name" value="Cyt_c_prime_subgr"/>
</dbReference>
<evidence type="ECO:0000313" key="9">
    <source>
        <dbReference type="EMBL" id="ODJ89243.1"/>
    </source>
</evidence>
<dbReference type="InterPro" id="IPR012127">
    <property type="entry name" value="Cyt_c_prime"/>
</dbReference>
<name>A0A7Z0VPI6_9GAMM</name>
<comment type="PTM">
    <text evidence="7">Binds 1 heme group per subunit.</text>
</comment>
<dbReference type="PROSITE" id="PS51009">
    <property type="entry name" value="CYTCII"/>
    <property type="match status" value="1"/>
</dbReference>
<feature type="binding site" description="covalent" evidence="7">
    <location>
        <position position="150"/>
    </location>
    <ligand>
        <name>heme c</name>
        <dbReference type="ChEBI" id="CHEBI:61717"/>
    </ligand>
</feature>
<keyword evidence="2 7" id="KW-0349">Heme</keyword>
<dbReference type="Gene3D" id="1.20.120.10">
    <property type="entry name" value="Cytochrome c/b562"/>
    <property type="match status" value="1"/>
</dbReference>
<keyword evidence="8" id="KW-0732">Signal</keyword>
<dbReference type="EMBL" id="MARB01000002">
    <property type="protein sequence ID" value="ODJ89243.1"/>
    <property type="molecule type" value="Genomic_DNA"/>
</dbReference>
<evidence type="ECO:0000256" key="8">
    <source>
        <dbReference type="SAM" id="SignalP"/>
    </source>
</evidence>
<keyword evidence="1" id="KW-0813">Transport</keyword>
<protein>
    <submittedName>
        <fullName evidence="9">Cytochrome c</fullName>
    </submittedName>
</protein>
<evidence type="ECO:0000256" key="5">
    <source>
        <dbReference type="ARBA" id="ARBA00023004"/>
    </source>
</evidence>
<keyword evidence="4" id="KW-0249">Electron transport</keyword>
<evidence type="ECO:0000256" key="2">
    <source>
        <dbReference type="ARBA" id="ARBA00022617"/>
    </source>
</evidence>
<dbReference type="GO" id="GO:0042597">
    <property type="term" value="C:periplasmic space"/>
    <property type="evidence" value="ECO:0007669"/>
    <property type="project" value="InterPro"/>
</dbReference>
<keyword evidence="10" id="KW-1185">Reference proteome</keyword>
<evidence type="ECO:0000256" key="6">
    <source>
        <dbReference type="PIRSR" id="PIRSR000027-1"/>
    </source>
</evidence>
<organism evidence="9 10">
    <name type="scientific">Candidatus Thiodiazotropha endolucinida</name>
    <dbReference type="NCBI Taxonomy" id="1655433"/>
    <lineage>
        <taxon>Bacteria</taxon>
        <taxon>Pseudomonadati</taxon>
        <taxon>Pseudomonadota</taxon>
        <taxon>Gammaproteobacteria</taxon>
        <taxon>Chromatiales</taxon>
        <taxon>Sedimenticolaceae</taxon>
        <taxon>Candidatus Thiodiazotropha</taxon>
    </lineage>
</organism>
<dbReference type="PIRSF" id="PIRSF000027">
    <property type="entry name" value="Cytc_c_prime"/>
    <property type="match status" value="1"/>
</dbReference>
<dbReference type="Proteomes" id="UP000094769">
    <property type="component" value="Unassembled WGS sequence"/>
</dbReference>
<reference evidence="9 10" key="1">
    <citation type="submission" date="2016-06" db="EMBL/GenBank/DDBJ databases">
        <title>Genome sequence of endosymbiont of Candidatus Endolucinida thiodiazotropha.</title>
        <authorList>
            <person name="Poehlein A."/>
            <person name="Koenig S."/>
            <person name="Heiden S.E."/>
            <person name="Thuermer A."/>
            <person name="Voget S."/>
            <person name="Daniel R."/>
            <person name="Markert S."/>
            <person name="Gros O."/>
            <person name="Schweder T."/>
        </authorList>
    </citation>
    <scope>NUCLEOTIDE SEQUENCE [LARGE SCALE GENOMIC DNA]</scope>
    <source>
        <strain evidence="9 10">COS</strain>
    </source>
</reference>
<dbReference type="SUPFAM" id="SSF47175">
    <property type="entry name" value="Cytochromes"/>
    <property type="match status" value="1"/>
</dbReference>
<dbReference type="PRINTS" id="PR00608">
    <property type="entry name" value="CYTCHROMECII"/>
</dbReference>
<dbReference type="RefSeq" id="WP_069120990.1">
    <property type="nucleotide sequence ID" value="NZ_MARB01000002.1"/>
</dbReference>
<evidence type="ECO:0000313" key="10">
    <source>
        <dbReference type="Proteomes" id="UP000094769"/>
    </source>
</evidence>
<feature type="chain" id="PRO_5030554043" evidence="8">
    <location>
        <begin position="31"/>
        <end position="156"/>
    </location>
</feature>
<dbReference type="Pfam" id="PF01322">
    <property type="entry name" value="Cytochrom_C_2"/>
    <property type="match status" value="1"/>
</dbReference>
<gene>
    <name evidence="9" type="ORF">CODIS_03420</name>
</gene>
<dbReference type="GO" id="GO:0009055">
    <property type="term" value="F:electron transfer activity"/>
    <property type="evidence" value="ECO:0007669"/>
    <property type="project" value="InterPro"/>
</dbReference>
<proteinExistence type="predicted"/>
<dbReference type="AlphaFoldDB" id="A0A7Z0VPI6"/>
<sequence length="156" mass="17186">MKWKNKSITGSMLSLTLASSLICASPVAWADDIERAVEYRQGVMNVFGWNMKAMSNMMKGKIPFDQKVFAHHAKDLASASGLNLLPGFPEDSESEESDALPEIWMEFDDFEAKYQKLAEAARSLSETAVNGDKASLGKALETTGKACKACHKKYKN</sequence>
<feature type="binding site" description="covalent" evidence="7">
    <location>
        <position position="147"/>
    </location>
    <ligand>
        <name>heme c</name>
        <dbReference type="ChEBI" id="CHEBI:61717"/>
    </ligand>
</feature>